<reference evidence="1" key="1">
    <citation type="submission" date="2020-11" db="EMBL/GenBank/DDBJ databases">
        <authorList>
            <person name="Tran Van P."/>
        </authorList>
    </citation>
    <scope>NUCLEOTIDE SEQUENCE</scope>
</reference>
<protein>
    <submittedName>
        <fullName evidence="1">Uncharacterized protein</fullName>
    </submittedName>
</protein>
<dbReference type="AlphaFoldDB" id="A0A7R9LDH9"/>
<dbReference type="EMBL" id="CAJPVJ010000464">
    <property type="protein sequence ID" value="CAG2162551.1"/>
    <property type="molecule type" value="Genomic_DNA"/>
</dbReference>
<dbReference type="Proteomes" id="UP000728032">
    <property type="component" value="Unassembled WGS sequence"/>
</dbReference>
<sequence>MERCLNRAEVGLHLSKSAAQLLDVNKISLKYRYETEDHTISPLIQIKYRSEYNILMALSNIRAFISCVNTSLLQSWS</sequence>
<accession>A0A7R9LDH9</accession>
<evidence type="ECO:0000313" key="1">
    <source>
        <dbReference type="EMBL" id="CAD7639695.1"/>
    </source>
</evidence>
<keyword evidence="2" id="KW-1185">Reference proteome</keyword>
<organism evidence="1">
    <name type="scientific">Oppiella nova</name>
    <dbReference type="NCBI Taxonomy" id="334625"/>
    <lineage>
        <taxon>Eukaryota</taxon>
        <taxon>Metazoa</taxon>
        <taxon>Ecdysozoa</taxon>
        <taxon>Arthropoda</taxon>
        <taxon>Chelicerata</taxon>
        <taxon>Arachnida</taxon>
        <taxon>Acari</taxon>
        <taxon>Acariformes</taxon>
        <taxon>Sarcoptiformes</taxon>
        <taxon>Oribatida</taxon>
        <taxon>Brachypylina</taxon>
        <taxon>Oppioidea</taxon>
        <taxon>Oppiidae</taxon>
        <taxon>Oppiella</taxon>
    </lineage>
</organism>
<evidence type="ECO:0000313" key="2">
    <source>
        <dbReference type="Proteomes" id="UP000728032"/>
    </source>
</evidence>
<proteinExistence type="predicted"/>
<gene>
    <name evidence="1" type="ORF">ONB1V03_LOCUS2144</name>
</gene>
<dbReference type="EMBL" id="OC915289">
    <property type="protein sequence ID" value="CAD7639695.1"/>
    <property type="molecule type" value="Genomic_DNA"/>
</dbReference>
<name>A0A7R9LDH9_9ACAR</name>